<proteinExistence type="predicted"/>
<keyword evidence="2" id="KW-1185">Reference proteome</keyword>
<name>A0ABQ1M3T3_9BACT</name>
<organism evidence="1 2">
    <name type="scientific">Belliella aquatica</name>
    <dbReference type="NCBI Taxonomy" id="1323734"/>
    <lineage>
        <taxon>Bacteria</taxon>
        <taxon>Pseudomonadati</taxon>
        <taxon>Bacteroidota</taxon>
        <taxon>Cytophagia</taxon>
        <taxon>Cytophagales</taxon>
        <taxon>Cyclobacteriaceae</taxon>
        <taxon>Belliella</taxon>
    </lineage>
</organism>
<reference evidence="2" key="1">
    <citation type="journal article" date="2019" name="Int. J. Syst. Evol. Microbiol.">
        <title>The Global Catalogue of Microorganisms (GCM) 10K type strain sequencing project: providing services to taxonomists for standard genome sequencing and annotation.</title>
        <authorList>
            <consortium name="The Broad Institute Genomics Platform"/>
            <consortium name="The Broad Institute Genome Sequencing Center for Infectious Disease"/>
            <person name="Wu L."/>
            <person name="Ma J."/>
        </authorList>
    </citation>
    <scope>NUCLEOTIDE SEQUENCE [LARGE SCALE GENOMIC DNA]</scope>
    <source>
        <strain evidence="2">CGMCC 1.12479</strain>
    </source>
</reference>
<dbReference type="Proteomes" id="UP000635885">
    <property type="component" value="Unassembled WGS sequence"/>
</dbReference>
<dbReference type="EMBL" id="BMFD01000003">
    <property type="protein sequence ID" value="GGC32916.1"/>
    <property type="molecule type" value="Genomic_DNA"/>
</dbReference>
<protein>
    <submittedName>
        <fullName evidence="1">Uncharacterized protein</fullName>
    </submittedName>
</protein>
<comment type="caution">
    <text evidence="1">The sequence shown here is derived from an EMBL/GenBank/DDBJ whole genome shotgun (WGS) entry which is preliminary data.</text>
</comment>
<sequence>MILIHCFNNVRIEKKIVMKDKIFGIPKNKKGLSAITRVTKFKT</sequence>
<evidence type="ECO:0000313" key="1">
    <source>
        <dbReference type="EMBL" id="GGC32916.1"/>
    </source>
</evidence>
<accession>A0ABQ1M3T3</accession>
<evidence type="ECO:0000313" key="2">
    <source>
        <dbReference type="Proteomes" id="UP000635885"/>
    </source>
</evidence>
<gene>
    <name evidence="1" type="ORF">GCM10010993_09710</name>
</gene>